<dbReference type="SUPFAM" id="SSF82199">
    <property type="entry name" value="SET domain"/>
    <property type="match status" value="1"/>
</dbReference>
<dbReference type="InterPro" id="IPR009100">
    <property type="entry name" value="AcylCoA_DH/oxidase_NM_dom_sf"/>
</dbReference>
<dbReference type="PROSITE" id="PS00072">
    <property type="entry name" value="ACYL_COA_DH_1"/>
    <property type="match status" value="1"/>
</dbReference>
<dbReference type="PROSITE" id="PS50016">
    <property type="entry name" value="ZF_PHD_2"/>
    <property type="match status" value="1"/>
</dbReference>
<accession>A0A7J6LI40</accession>
<dbReference type="Pfam" id="PF05964">
    <property type="entry name" value="FYRN"/>
    <property type="match status" value="1"/>
</dbReference>
<dbReference type="Gene3D" id="2.40.110.10">
    <property type="entry name" value="Butyryl-CoA Dehydrogenase, subunit A, domain 2"/>
    <property type="match status" value="1"/>
</dbReference>
<dbReference type="SMART" id="SM00297">
    <property type="entry name" value="BROMO"/>
    <property type="match status" value="1"/>
</dbReference>
<keyword evidence="10" id="KW-0862">Zinc</keyword>
<dbReference type="Gene3D" id="3.30.160.360">
    <property type="match status" value="1"/>
</dbReference>
<dbReference type="InterPro" id="IPR009075">
    <property type="entry name" value="AcylCo_DH/oxidase_C"/>
</dbReference>
<comment type="caution">
    <text evidence="21">The sequence shown here is derived from an EMBL/GenBank/DDBJ whole genome shotgun (WGS) entry which is preliminary data.</text>
</comment>
<dbReference type="EMBL" id="JAAPAO010000490">
    <property type="protein sequence ID" value="KAF4658531.1"/>
    <property type="molecule type" value="Genomic_DNA"/>
</dbReference>
<evidence type="ECO:0000256" key="8">
    <source>
        <dbReference type="ARBA" id="ARBA00022771"/>
    </source>
</evidence>
<evidence type="ECO:0000256" key="2">
    <source>
        <dbReference type="ARBA" id="ARBA00009347"/>
    </source>
</evidence>
<dbReference type="InterPro" id="IPR011011">
    <property type="entry name" value="Znf_FYVE_PHD"/>
</dbReference>
<dbReference type="PROSITE" id="PS50280">
    <property type="entry name" value="SET"/>
    <property type="match status" value="1"/>
</dbReference>
<organism evidence="21 22">
    <name type="scientific">Perkinsus chesapeaki</name>
    <name type="common">Clam parasite</name>
    <name type="synonym">Perkinsus andrewsi</name>
    <dbReference type="NCBI Taxonomy" id="330153"/>
    <lineage>
        <taxon>Eukaryota</taxon>
        <taxon>Sar</taxon>
        <taxon>Alveolata</taxon>
        <taxon>Perkinsozoa</taxon>
        <taxon>Perkinsea</taxon>
        <taxon>Perkinsida</taxon>
        <taxon>Perkinsidae</taxon>
        <taxon>Perkinsus</taxon>
    </lineage>
</organism>
<evidence type="ECO:0000256" key="9">
    <source>
        <dbReference type="ARBA" id="ARBA00022827"/>
    </source>
</evidence>
<dbReference type="InterPro" id="IPR050741">
    <property type="entry name" value="Acyl-CoA_dehydrogenase"/>
</dbReference>
<feature type="region of interest" description="Disordered" evidence="16">
    <location>
        <begin position="633"/>
        <end position="654"/>
    </location>
</feature>
<keyword evidence="4" id="KW-0285">Flavoprotein</keyword>
<dbReference type="SMART" id="SM00508">
    <property type="entry name" value="PostSET"/>
    <property type="match status" value="1"/>
</dbReference>
<evidence type="ECO:0000256" key="12">
    <source>
        <dbReference type="ARBA" id="ARBA00023002"/>
    </source>
</evidence>
<dbReference type="PROSITE" id="PS50014">
    <property type="entry name" value="BROMODOMAIN_2"/>
    <property type="match status" value="1"/>
</dbReference>
<comment type="cofactor">
    <cofactor evidence="1">
        <name>FAD</name>
        <dbReference type="ChEBI" id="CHEBI:57692"/>
    </cofactor>
</comment>
<keyword evidence="9" id="KW-0274">FAD</keyword>
<dbReference type="InterPro" id="IPR036427">
    <property type="entry name" value="Bromodomain-like_sf"/>
</dbReference>
<dbReference type="GO" id="GO:0005737">
    <property type="term" value="C:cytoplasm"/>
    <property type="evidence" value="ECO:0007669"/>
    <property type="project" value="TreeGrafter"/>
</dbReference>
<dbReference type="InterPro" id="IPR019787">
    <property type="entry name" value="Znf_PHD-finger"/>
</dbReference>
<dbReference type="GO" id="GO:0003995">
    <property type="term" value="F:acyl-CoA dehydrogenase activity"/>
    <property type="evidence" value="ECO:0007669"/>
    <property type="project" value="InterPro"/>
</dbReference>
<dbReference type="InterPro" id="IPR001965">
    <property type="entry name" value="Znf_PHD"/>
</dbReference>
<dbReference type="InterPro" id="IPR036250">
    <property type="entry name" value="AcylCo_DH-like_C"/>
</dbReference>
<dbReference type="PANTHER" id="PTHR48083:SF28">
    <property type="entry name" value="ACYL-COA DEHYDROGENASE FAMILY PROTEIN (AFU_ORTHOLOGUE AFUA_6G10880)-RELATED"/>
    <property type="match status" value="1"/>
</dbReference>
<dbReference type="InterPro" id="IPR046373">
    <property type="entry name" value="Acyl-CoA_Oxase/DH_mid-dom_sf"/>
</dbReference>
<keyword evidence="11" id="KW-0156">Chromatin regulator</keyword>
<dbReference type="SUPFAM" id="SSF57903">
    <property type="entry name" value="FYVE/PHD zinc finger"/>
    <property type="match status" value="2"/>
</dbReference>
<evidence type="ECO:0000256" key="15">
    <source>
        <dbReference type="PROSITE-ProRule" id="PRU00146"/>
    </source>
</evidence>
<dbReference type="InterPro" id="IPR006089">
    <property type="entry name" value="Acyl-CoA_DH_CS"/>
</dbReference>
<feature type="domain" description="Post-SET" evidence="20">
    <location>
        <begin position="2302"/>
        <end position="2318"/>
    </location>
</feature>
<keyword evidence="6" id="KW-0949">S-adenosyl-L-methionine</keyword>
<evidence type="ECO:0000256" key="14">
    <source>
        <dbReference type="PROSITE-ProRule" id="PRU00035"/>
    </source>
</evidence>
<evidence type="ECO:0000256" key="13">
    <source>
        <dbReference type="ARBA" id="ARBA00023117"/>
    </source>
</evidence>
<dbReference type="InterPro" id="IPR013083">
    <property type="entry name" value="Znf_RING/FYVE/PHD"/>
</dbReference>
<dbReference type="InterPro" id="IPR003616">
    <property type="entry name" value="Post-SET_dom"/>
</dbReference>
<keyword evidence="8 15" id="KW-0863">Zinc-finger</keyword>
<protein>
    <submittedName>
        <fullName evidence="21">Uncharacterized protein</fullName>
    </submittedName>
</protein>
<reference evidence="21 22" key="1">
    <citation type="submission" date="2020-04" db="EMBL/GenBank/DDBJ databases">
        <title>Perkinsus chesapeaki whole genome sequence.</title>
        <authorList>
            <person name="Bogema D.R."/>
        </authorList>
    </citation>
    <scope>NUCLEOTIDE SEQUENCE [LARGE SCALE GENOMIC DNA]</scope>
    <source>
        <strain evidence="21">ATCC PRA-425</strain>
    </source>
</reference>
<dbReference type="InterPro" id="IPR037069">
    <property type="entry name" value="AcylCoA_DH/ox_N_sf"/>
</dbReference>
<dbReference type="Pfam" id="PF00441">
    <property type="entry name" value="Acyl-CoA_dh_1"/>
    <property type="match status" value="1"/>
</dbReference>
<dbReference type="InterPro" id="IPR006091">
    <property type="entry name" value="Acyl-CoA_Oxase/DH_mid-dom"/>
</dbReference>
<evidence type="ECO:0000259" key="18">
    <source>
        <dbReference type="PROSITE" id="PS50016"/>
    </source>
</evidence>
<dbReference type="PRINTS" id="PR00503">
    <property type="entry name" value="BROMODOMAIN"/>
</dbReference>
<dbReference type="Gene3D" id="1.10.540.10">
    <property type="entry name" value="Acyl-CoA dehydrogenase/oxidase, N-terminal domain"/>
    <property type="match status" value="1"/>
</dbReference>
<keyword evidence="5" id="KW-0808">Transferase</keyword>
<evidence type="ECO:0000256" key="7">
    <source>
        <dbReference type="ARBA" id="ARBA00022723"/>
    </source>
</evidence>
<dbReference type="SUPFAM" id="SSF56645">
    <property type="entry name" value="Acyl-CoA dehydrogenase NM domain-like"/>
    <property type="match status" value="1"/>
</dbReference>
<dbReference type="SUPFAM" id="SSF47203">
    <property type="entry name" value="Acyl-CoA dehydrogenase C-terminal domain-like"/>
    <property type="match status" value="1"/>
</dbReference>
<dbReference type="InterPro" id="IPR001214">
    <property type="entry name" value="SET_dom"/>
</dbReference>
<evidence type="ECO:0000313" key="21">
    <source>
        <dbReference type="EMBL" id="KAF4658531.1"/>
    </source>
</evidence>
<dbReference type="Gene3D" id="1.20.140.10">
    <property type="entry name" value="Butyryl-CoA Dehydrogenase, subunit A, domain 3"/>
    <property type="match status" value="1"/>
</dbReference>
<comment type="similarity">
    <text evidence="2">Belongs to the acyl-CoA dehydrogenase family.</text>
</comment>
<keyword evidence="22" id="KW-1185">Reference proteome</keyword>
<feature type="domain" description="Bromo" evidence="17">
    <location>
        <begin position="959"/>
        <end position="1029"/>
    </location>
</feature>
<dbReference type="Gene3D" id="3.30.40.10">
    <property type="entry name" value="Zinc/RING finger domain, C3HC4 (zinc finger)"/>
    <property type="match status" value="1"/>
</dbReference>
<dbReference type="Gene3D" id="2.170.270.10">
    <property type="entry name" value="SET domain"/>
    <property type="match status" value="1"/>
</dbReference>
<evidence type="ECO:0000259" key="20">
    <source>
        <dbReference type="PROSITE" id="PS50868"/>
    </source>
</evidence>
<dbReference type="InterPro" id="IPR001487">
    <property type="entry name" value="Bromodomain"/>
</dbReference>
<dbReference type="PROSITE" id="PS50868">
    <property type="entry name" value="POST_SET"/>
    <property type="match status" value="1"/>
</dbReference>
<feature type="region of interest" description="Disordered" evidence="16">
    <location>
        <begin position="584"/>
        <end position="617"/>
    </location>
</feature>
<evidence type="ECO:0000256" key="16">
    <source>
        <dbReference type="SAM" id="MobiDB-lite"/>
    </source>
</evidence>
<gene>
    <name evidence="21" type="ORF">FOL47_007957</name>
</gene>
<proteinExistence type="inferred from homology"/>
<feature type="compositionally biased region" description="Low complexity" evidence="16">
    <location>
        <begin position="1567"/>
        <end position="1580"/>
    </location>
</feature>
<evidence type="ECO:0000256" key="10">
    <source>
        <dbReference type="ARBA" id="ARBA00022833"/>
    </source>
</evidence>
<evidence type="ECO:0000256" key="3">
    <source>
        <dbReference type="ARBA" id="ARBA00022603"/>
    </source>
</evidence>
<dbReference type="PROSITE" id="PS01359">
    <property type="entry name" value="ZF_PHD_1"/>
    <property type="match status" value="1"/>
</dbReference>
<feature type="region of interest" description="Disordered" evidence="16">
    <location>
        <begin position="1554"/>
        <end position="1582"/>
    </location>
</feature>
<keyword evidence="7" id="KW-0479">Metal-binding</keyword>
<dbReference type="SMART" id="SM00249">
    <property type="entry name" value="PHD"/>
    <property type="match status" value="6"/>
</dbReference>
<feature type="domain" description="PHD-type" evidence="18">
    <location>
        <begin position="886"/>
        <end position="945"/>
    </location>
</feature>
<dbReference type="PANTHER" id="PTHR48083">
    <property type="entry name" value="MEDIUM-CHAIN SPECIFIC ACYL-COA DEHYDROGENASE, MITOCHONDRIAL-RELATED"/>
    <property type="match status" value="1"/>
</dbReference>
<evidence type="ECO:0000259" key="19">
    <source>
        <dbReference type="PROSITE" id="PS50280"/>
    </source>
</evidence>
<dbReference type="GO" id="GO:0008270">
    <property type="term" value="F:zinc ion binding"/>
    <property type="evidence" value="ECO:0007669"/>
    <property type="project" value="UniProtKB-KW"/>
</dbReference>
<evidence type="ECO:0000256" key="4">
    <source>
        <dbReference type="ARBA" id="ARBA00022630"/>
    </source>
</evidence>
<dbReference type="InterPro" id="IPR019786">
    <property type="entry name" value="Zinc_finger_PHD-type_CS"/>
</dbReference>
<evidence type="ECO:0000256" key="6">
    <source>
        <dbReference type="ARBA" id="ARBA00022691"/>
    </source>
</evidence>
<dbReference type="Proteomes" id="UP000591131">
    <property type="component" value="Unassembled WGS sequence"/>
</dbReference>
<dbReference type="Gene3D" id="1.20.920.10">
    <property type="entry name" value="Bromodomain-like"/>
    <property type="match status" value="1"/>
</dbReference>
<dbReference type="GO" id="GO:0033539">
    <property type="term" value="P:fatty acid beta-oxidation using acyl-CoA dehydrogenase"/>
    <property type="evidence" value="ECO:0007669"/>
    <property type="project" value="TreeGrafter"/>
</dbReference>
<name>A0A7J6LI40_PERCH</name>
<dbReference type="InterPro" id="IPR046341">
    <property type="entry name" value="SET_dom_sf"/>
</dbReference>
<evidence type="ECO:0000256" key="5">
    <source>
        <dbReference type="ARBA" id="ARBA00022679"/>
    </source>
</evidence>
<dbReference type="Pfam" id="PF00439">
    <property type="entry name" value="Bromodomain"/>
    <property type="match status" value="1"/>
</dbReference>
<dbReference type="GO" id="GO:0032259">
    <property type="term" value="P:methylation"/>
    <property type="evidence" value="ECO:0007669"/>
    <property type="project" value="UniProtKB-KW"/>
</dbReference>
<dbReference type="GO" id="GO:0005634">
    <property type="term" value="C:nucleus"/>
    <property type="evidence" value="ECO:0007669"/>
    <property type="project" value="InterPro"/>
</dbReference>
<keyword evidence="13 14" id="KW-0103">Bromodomain</keyword>
<dbReference type="SMART" id="SM00317">
    <property type="entry name" value="SET"/>
    <property type="match status" value="1"/>
</dbReference>
<dbReference type="GO" id="GO:0140938">
    <property type="term" value="F:histone H3 methyltransferase activity"/>
    <property type="evidence" value="ECO:0007669"/>
    <property type="project" value="UniProtKB-ARBA"/>
</dbReference>
<dbReference type="OrthoDB" id="308383at2759"/>
<dbReference type="FunFam" id="2.40.110.10:FF:000002">
    <property type="entry name" value="Acyl-CoA dehydrogenase fadE12"/>
    <property type="match status" value="1"/>
</dbReference>
<keyword evidence="3" id="KW-0489">Methyltransferase</keyword>
<keyword evidence="12" id="KW-0560">Oxidoreductase</keyword>
<dbReference type="SUPFAM" id="SSF47370">
    <property type="entry name" value="Bromodomain"/>
    <property type="match status" value="1"/>
</dbReference>
<dbReference type="GO" id="GO:0050660">
    <property type="term" value="F:flavin adenine dinucleotide binding"/>
    <property type="evidence" value="ECO:0007669"/>
    <property type="project" value="InterPro"/>
</dbReference>
<dbReference type="Pfam" id="PF02770">
    <property type="entry name" value="Acyl-CoA_dh_M"/>
    <property type="match status" value="1"/>
</dbReference>
<evidence type="ECO:0000256" key="11">
    <source>
        <dbReference type="ARBA" id="ARBA00022853"/>
    </source>
</evidence>
<dbReference type="Pfam" id="PF02771">
    <property type="entry name" value="Acyl-CoA_dh_N"/>
    <property type="match status" value="1"/>
</dbReference>
<dbReference type="InterPro" id="IPR003888">
    <property type="entry name" value="FYrich_N"/>
</dbReference>
<dbReference type="GO" id="GO:0016279">
    <property type="term" value="F:protein-lysine N-methyltransferase activity"/>
    <property type="evidence" value="ECO:0007669"/>
    <property type="project" value="UniProtKB-ARBA"/>
</dbReference>
<dbReference type="CDD" id="cd10518">
    <property type="entry name" value="SET_SETD1-like"/>
    <property type="match status" value="1"/>
</dbReference>
<dbReference type="Pfam" id="PF00856">
    <property type="entry name" value="SET"/>
    <property type="match status" value="1"/>
</dbReference>
<feature type="domain" description="SET" evidence="19">
    <location>
        <begin position="2159"/>
        <end position="2296"/>
    </location>
</feature>
<feature type="compositionally biased region" description="Basic and acidic residues" evidence="16">
    <location>
        <begin position="645"/>
        <end position="654"/>
    </location>
</feature>
<evidence type="ECO:0000259" key="17">
    <source>
        <dbReference type="PROSITE" id="PS50014"/>
    </source>
</evidence>
<dbReference type="InterPro" id="IPR013786">
    <property type="entry name" value="AcylCoA_DH/ox_N"/>
</dbReference>
<evidence type="ECO:0000313" key="22">
    <source>
        <dbReference type="Proteomes" id="UP000591131"/>
    </source>
</evidence>
<dbReference type="CDD" id="cd04369">
    <property type="entry name" value="Bromodomain"/>
    <property type="match status" value="1"/>
</dbReference>
<feature type="region of interest" description="Disordered" evidence="16">
    <location>
        <begin position="1072"/>
        <end position="1121"/>
    </location>
</feature>
<evidence type="ECO:0000256" key="1">
    <source>
        <dbReference type="ARBA" id="ARBA00001974"/>
    </source>
</evidence>
<sequence length="2318" mass="256501">MPVIAKESFGSPVPYAEPSWYTKGYSSPYYTQSHIQWRARCRRFVEDEVLPNVSEWEKEKAIPLEIYAKCYRAGLLPSLVGPKGYDYADPAVASKPEGFNYFHELILIDELSRCGSGGVMWGMMGGLNIGLPTVLNFGTAEMKARVAPPCVRGEKNICLCITEPHAGSDVASIRTTAKLTPDGKHYIVNGQKKWITNGIFSDYFSVAVRTGGPGMKGISMLLVERGMPGLKTTRLDCQGVWSSGTTFVEFDDVKVPVENLIGKENEGFKVIMYNFNHERWGLIIQAVRFSRLLYEISFKYAQKRKTFGKTLIEHPVIRWKLAEMSRQVEGTSHWLENVTHQMSTMPWEQSMDALGGTIALMKAHSTKVFEYCAREAAQIFGGNAYTRSGLGEVVERLYRDVRALAIPGGSEEILLDLGIRQADRQYKKAAVGCGVVMKDPWEVKNGATLESASLRIGVIKYFTVKWRRYYVQFIDASAPDLEALRPQKLPSLRDAKELAESLAISLVHGDVQLSRSATDRHWVDPEELEIYVLSDMKVWERPDELHQRHQTAASQFSGEECKSWYACSICGYRVPEGSIQWAATKDESRGGSPSSPTGMDRKLSPKSCCPTPEAEDDRQKALQRFHSALGAAAATAATSEEEEKDTVMRGATDKGSRADELKLVPVDERMKAESEDQYQKEGKRSVAPLQCSNCRNVFHGDCLLTHEKLMPPDGMDEQLQFRNLDTYMQGVATAVPELLPKGCHELHAFSRPKLERPRAELSYRSTESGNFLCPDCRLCQYCSEPLGTYPTNWDKLPLVKLFGCLELAVVCHGCNVSAHGTCCFPIVAPSLLPGTTWRCEDCRQCNSCGRRTYWDPAAQEPTSNGTNVWSITFDTCKACWAGFDANEYCPVCLRAWSTVWCDDMVQCDGCEFWVHAKCDNFTCKEQFTELTDKDVKYFCPICRDTASKSKYIRALDLLKALDKSHLFSEPVNSAFAPLYLRVVKKPMNLRKMRQKAEAHMYPSVQDFVDDFDQIITNAKLFNMPNTQTYKIAEQFEKNGRLVLERYLLKVAGAAGVAKIVNESPFSPTVQADALSVEGSERSTRTRRSTRITTKPKSDDPSPYKQRLKKARKGSSGMARLMSSPTVSPASLIITDGRILDLLSLIPLLSSSVPPSPIAYPCGALVAPNFVVPCTDISVFTSPRMVAHGKDSVLSPQDPLLVHGRWLLFECCAICGSFGDACNMVECSCCSDAVHYYCAGLISLPDKKSYHCPGCNRCPYCAQICTKSLSNDPTELAAPRMMCVKCGVIWHSKCRDRWVKKIPQTTSTGKRPGDWLWDDKFVMCDHCAPEQYKASFTASRRCLTCNTAIIEGTSSVNKRNCGAKISCLICGGKWHSKCIPEFRDLSSISVPDYVCSKCLACTPSFDKGGGRPADLSPTVASDTDLAKSLASELNGLRARQAASAERSRMLDALAGRHDSGLLGRLPKHLEPALQHTMALAGASTGSVSATSTAPIIGGDAEDWLVRTMGQDIFLPRRGTKAQGQASPTVSTPQDASIAHRLLAARDILQWIDSQDVTTTTSPGGGGDVSMLDSSPSSAASEGVEEPRALVQRSWWLQQAIGPAVLLLRIIHKTITSLDKGYIGAFSPARYPTLGAAVPNSCVSIPAWDERRCALCGSRSDTLSMGRLIPWVDGQWVHALCAQWTIKGLTVTFPGLLPTDFTAAPEEQPYKDPEPGATSAHALSQYARLSRYVSCRVDVVDYPTSLASSSKHTCLLCRSTGAFVSCLCGRHHYHLPCLFTADAGGPMVDPSLRVVYCGAIAACRAPPSSRTSQKRAPHASELVSQLHRCAVTLIPVLLPDQEQVFNEECAAIALGPPAHIQKVLPSLASTTCILATVGLLHPFRLPKFRMEDGLPASDNSAVRSGGLSILQLGTINTKNQIEYPHGFAAVRLFWSVEPTRRRSAYVCSINYDQHDNRLVSIRIATGGVVAFGDSVDSTWRQLVEQLSPERRQQSFRDFTAQWFFGLMSPVVVAHLREARKAFARRTIMQEASLWMDHPGARAQLLKGLLGPGNDSCEPVESIKLRNRWEQPVEPDMRELGVVHTEDRGISPLLKGHRSAHYKFLLDPSNCQLETISGTNQSGEYNQALKSARARTHWPEGSSSSPTLTALYRIRAQTDDNDVLDVKRSRIHNYGLFARVRFAKGDMVVEYTGEIVRHSVADCRERYYEEEMLMGQCCYMFRLDEHYVVDATLRGNTARFINHSCNPNCVCRVVEDPVALASEDDTSFRGVVRASHRKHIMIVAKNDIAAGEEITYDYQFAVESEKLACKCGAPNCLGRLN</sequence>